<dbReference type="PANTHER" id="PTHR15651:SF7">
    <property type="entry name" value="ARMADILLO REPEAT-CONTAINING PROTEIN 8"/>
    <property type="match status" value="1"/>
</dbReference>
<sequence>MTSQFVPSTGAWLAASTAWTGASQLLEEGFLRDLDSPSPTANLRAIRCIRNFVTANPMNKQIVVNHEAIRRRIISLGTSVATSVDYSASFKRNLLCLYSSFLCGVPSFAEELCGQKRFLHDLLSAANFECEGTDVALREAIMLFLKTFFEADNLDRDLESVPVFKKQTALDLFTADQFGSLISLSDQLFSRLRGAPNQENLAAITNTLICLTKLLALLVTHPELASRGGPDLLRMAHQRVMATACPRHAPILHQERSLILPFDLARRAPCPNAAIHTIARFSLKTLFFTLYHVPPAFEMFKSVLSETDPPALISIYSHLSQPYSRCFLGSARGRLLNPDCRPRETCSDPIIYRSTYQFPRSPSSSSVENDDSSKQDEEELDLYSPDGAFGLSGTADRMTCLLVGLLRGVLFWRCSSHTEASIVVCDRFGNETLCSDGLGLSDDQISLKILQPLTQYSLPLSGTSVNTWACHVIILLLKQRKSLHRHLLYSQILAPEFDDSVSCLLKALQSAYDYNDHSDFLEQLTPFSRLFACLASTYEDVRVRIGELSMTKALIQMFVTHPSLNASSTIPCLNLTLTLCQLLHALSRSVALQHTLFADTSIINCLIKICTRLLPMLPSDPAYAQIVLAASSALVNLQLCQLDGFEESRNNSLDLFHQLLVVGNPSGNAVLSLRLNGLWGLSNAAASVAIDGDTRQETVERLAVGRIIPEVISQCCALISSDSEESMDAESSDTSNEGSQAEVKVFSETSGTVLNSGPSWAQLKSHFIHKGIILLRNLFSLKAVPVADYSKNVFSFLARVLSTSPSASTKYEALAVLANTLTNGDALSQFWHHSELTKALSATITADADISVKCGAVLVAVNLLETPEPLATSVGGDSFGELFTRILSLLLFDDSRGCRSTYSVPSSSWRRRSSPRSPQRPSSAAVTRQSPERVCSPSEIWETSLGAFGSPEVEEETQEVQLLRLLGSFINLFFYPEASTPDSRQSLREVWDWQCQCGRSGDPGEGQPRRWRGKRLNCTSPPFFLSHHRSSGSFQQHRQAKLSLAKDFTEASGAMGGLKDLLACLLKDNEGDDGLSSSPQGRTETSGGAVSEAEFEDD</sequence>
<dbReference type="GO" id="GO:0005634">
    <property type="term" value="C:nucleus"/>
    <property type="evidence" value="ECO:0007669"/>
    <property type="project" value="UniProtKB-SubCell"/>
</dbReference>
<dbReference type="GO" id="GO:0043161">
    <property type="term" value="P:proteasome-mediated ubiquitin-dependent protein catabolic process"/>
    <property type="evidence" value="ECO:0007669"/>
    <property type="project" value="TreeGrafter"/>
</dbReference>
<evidence type="ECO:0000256" key="1">
    <source>
        <dbReference type="ARBA" id="ARBA00004123"/>
    </source>
</evidence>
<reference evidence="7" key="1">
    <citation type="submission" date="2019-11" db="UniProtKB">
        <authorList>
            <consortium name="WormBaseParasite"/>
        </authorList>
    </citation>
    <scope>IDENTIFICATION</scope>
</reference>
<keyword evidence="5" id="KW-0539">Nucleus</keyword>
<dbReference type="SUPFAM" id="SSF48371">
    <property type="entry name" value="ARM repeat"/>
    <property type="match status" value="1"/>
</dbReference>
<dbReference type="PANTHER" id="PTHR15651">
    <property type="entry name" value="ARMADILLO REPEAT-CONTAINING PROTEIN 8"/>
    <property type="match status" value="1"/>
</dbReference>
<proteinExistence type="predicted"/>
<evidence type="ECO:0000256" key="6">
    <source>
        <dbReference type="SAM" id="MobiDB-lite"/>
    </source>
</evidence>
<feature type="region of interest" description="Disordered" evidence="6">
    <location>
        <begin position="1072"/>
        <end position="1098"/>
    </location>
</feature>
<evidence type="ECO:0000256" key="5">
    <source>
        <dbReference type="ARBA" id="ARBA00023242"/>
    </source>
</evidence>
<protein>
    <submittedName>
        <fullName evidence="7">Lysosomal trafficking regulator lyst</fullName>
    </submittedName>
</protein>
<accession>A0A5K3EFC4</accession>
<keyword evidence="3" id="KW-0963">Cytoplasm</keyword>
<organism evidence="7">
    <name type="scientific">Mesocestoides corti</name>
    <name type="common">Flatworm</name>
    <dbReference type="NCBI Taxonomy" id="53468"/>
    <lineage>
        <taxon>Eukaryota</taxon>
        <taxon>Metazoa</taxon>
        <taxon>Spiralia</taxon>
        <taxon>Lophotrochozoa</taxon>
        <taxon>Platyhelminthes</taxon>
        <taxon>Cestoda</taxon>
        <taxon>Eucestoda</taxon>
        <taxon>Cyclophyllidea</taxon>
        <taxon>Mesocestoididae</taxon>
        <taxon>Mesocestoides</taxon>
    </lineage>
</organism>
<evidence type="ECO:0000256" key="3">
    <source>
        <dbReference type="ARBA" id="ARBA00022490"/>
    </source>
</evidence>
<dbReference type="GO" id="GO:0034657">
    <property type="term" value="C:GID complex"/>
    <property type="evidence" value="ECO:0007669"/>
    <property type="project" value="TreeGrafter"/>
</dbReference>
<feature type="region of interest" description="Disordered" evidence="6">
    <location>
        <begin position="357"/>
        <end position="379"/>
    </location>
</feature>
<keyword evidence="4" id="KW-0677">Repeat</keyword>
<evidence type="ECO:0000256" key="4">
    <source>
        <dbReference type="ARBA" id="ARBA00022737"/>
    </source>
</evidence>
<feature type="region of interest" description="Disordered" evidence="6">
    <location>
        <begin position="902"/>
        <end position="933"/>
    </location>
</feature>
<dbReference type="InterPro" id="IPR016024">
    <property type="entry name" value="ARM-type_fold"/>
</dbReference>
<dbReference type="WBParaSite" id="MCU_000104-RC">
    <property type="protein sequence ID" value="MCU_000104-RC"/>
    <property type="gene ID" value="MCU_000104"/>
</dbReference>
<dbReference type="GO" id="GO:0005737">
    <property type="term" value="C:cytoplasm"/>
    <property type="evidence" value="ECO:0007669"/>
    <property type="project" value="UniProtKB-SubCell"/>
</dbReference>
<dbReference type="AlphaFoldDB" id="A0A5K3EFC4"/>
<feature type="compositionally biased region" description="Polar residues" evidence="6">
    <location>
        <begin position="1075"/>
        <end position="1088"/>
    </location>
</feature>
<comment type="subcellular location">
    <subcellularLocation>
        <location evidence="2">Cytoplasm</location>
    </subcellularLocation>
    <subcellularLocation>
        <location evidence="1">Nucleus</location>
    </subcellularLocation>
</comment>
<dbReference type="InterPro" id="IPR038739">
    <property type="entry name" value="ARMC8/Vid28"/>
</dbReference>
<evidence type="ECO:0000313" key="7">
    <source>
        <dbReference type="WBParaSite" id="MCU_000104-RC"/>
    </source>
</evidence>
<evidence type="ECO:0000256" key="2">
    <source>
        <dbReference type="ARBA" id="ARBA00004496"/>
    </source>
</evidence>
<name>A0A5K3EFC4_MESCO</name>